<evidence type="ECO:0000313" key="10">
    <source>
        <dbReference type="Proteomes" id="UP001186944"/>
    </source>
</evidence>
<dbReference type="EMBL" id="VSWD01000004">
    <property type="protein sequence ID" value="KAK3105277.1"/>
    <property type="molecule type" value="Genomic_DNA"/>
</dbReference>
<evidence type="ECO:0000256" key="7">
    <source>
        <dbReference type="SAM" id="Phobius"/>
    </source>
</evidence>
<dbReference type="SUPFAM" id="SSF53474">
    <property type="entry name" value="alpha/beta-Hydrolases"/>
    <property type="match status" value="1"/>
</dbReference>
<dbReference type="PANTHER" id="PTHR17920:SF3">
    <property type="entry name" value="TRANSMEMBRANE AND COILED-COIL DOMAIN-CONTAINING PROTEIN 4"/>
    <property type="match status" value="1"/>
</dbReference>
<feature type="compositionally biased region" description="Basic and acidic residues" evidence="6">
    <location>
        <begin position="750"/>
        <end position="759"/>
    </location>
</feature>
<feature type="compositionally biased region" description="Basic and acidic residues" evidence="6">
    <location>
        <begin position="921"/>
        <end position="932"/>
    </location>
</feature>
<evidence type="ECO:0000256" key="6">
    <source>
        <dbReference type="SAM" id="MobiDB-lite"/>
    </source>
</evidence>
<evidence type="ECO:0000256" key="1">
    <source>
        <dbReference type="ARBA" id="ARBA00004141"/>
    </source>
</evidence>
<dbReference type="Proteomes" id="UP001186944">
    <property type="component" value="Unassembled WGS sequence"/>
</dbReference>
<comment type="similarity">
    <text evidence="2">Belongs to the TMCO4 family.</text>
</comment>
<protein>
    <recommendedName>
        <fullName evidence="8">C1q domain-containing protein</fullName>
    </recommendedName>
</protein>
<keyword evidence="4 7" id="KW-1133">Transmembrane helix</keyword>
<dbReference type="InterPro" id="IPR008983">
    <property type="entry name" value="Tumour_necrosis_fac-like_dom"/>
</dbReference>
<feature type="compositionally biased region" description="Basic and acidic residues" evidence="6">
    <location>
        <begin position="858"/>
        <end position="895"/>
    </location>
</feature>
<feature type="compositionally biased region" description="Basic and acidic residues" evidence="6">
    <location>
        <begin position="799"/>
        <end position="828"/>
    </location>
</feature>
<organism evidence="9 10">
    <name type="scientific">Pinctada imbricata</name>
    <name type="common">Atlantic pearl-oyster</name>
    <name type="synonym">Pinctada martensii</name>
    <dbReference type="NCBI Taxonomy" id="66713"/>
    <lineage>
        <taxon>Eukaryota</taxon>
        <taxon>Metazoa</taxon>
        <taxon>Spiralia</taxon>
        <taxon>Lophotrochozoa</taxon>
        <taxon>Mollusca</taxon>
        <taxon>Bivalvia</taxon>
        <taxon>Autobranchia</taxon>
        <taxon>Pteriomorphia</taxon>
        <taxon>Pterioida</taxon>
        <taxon>Pterioidea</taxon>
        <taxon>Pteriidae</taxon>
        <taxon>Pinctada</taxon>
    </lineage>
</organism>
<keyword evidence="5 7" id="KW-0472">Membrane</keyword>
<dbReference type="Pfam" id="PF05277">
    <property type="entry name" value="DUF726"/>
    <property type="match status" value="1"/>
</dbReference>
<feature type="region of interest" description="Disordered" evidence="6">
    <location>
        <begin position="798"/>
        <end position="943"/>
    </location>
</feature>
<evidence type="ECO:0000256" key="5">
    <source>
        <dbReference type="ARBA" id="ARBA00023136"/>
    </source>
</evidence>
<comment type="caution">
    <text evidence="9">The sequence shown here is derived from an EMBL/GenBank/DDBJ whole genome shotgun (WGS) entry which is preliminary data.</text>
</comment>
<comment type="subcellular location">
    <subcellularLocation>
        <location evidence="1">Membrane</location>
        <topology evidence="1">Multi-pass membrane protein</topology>
    </subcellularLocation>
</comment>
<dbReference type="InterPro" id="IPR029058">
    <property type="entry name" value="AB_hydrolase_fold"/>
</dbReference>
<keyword evidence="3 7" id="KW-0812">Transmembrane</keyword>
<evidence type="ECO:0000256" key="2">
    <source>
        <dbReference type="ARBA" id="ARBA00009824"/>
    </source>
</evidence>
<keyword evidence="10" id="KW-1185">Reference proteome</keyword>
<feature type="domain" description="C1q" evidence="8">
    <location>
        <begin position="57"/>
        <end position="223"/>
    </location>
</feature>
<dbReference type="GO" id="GO:0016020">
    <property type="term" value="C:membrane"/>
    <property type="evidence" value="ECO:0007669"/>
    <property type="project" value="UniProtKB-SubCell"/>
</dbReference>
<gene>
    <name evidence="9" type="ORF">FSP39_021535</name>
</gene>
<dbReference type="PANTHER" id="PTHR17920">
    <property type="entry name" value="TRANSMEMBRANE AND COILED-COIL DOMAIN-CONTAINING PROTEIN 4 TMCO4"/>
    <property type="match status" value="1"/>
</dbReference>
<feature type="region of interest" description="Disordered" evidence="6">
    <location>
        <begin position="704"/>
        <end position="767"/>
    </location>
</feature>
<feature type="transmembrane region" description="Helical" evidence="7">
    <location>
        <begin position="400"/>
        <end position="427"/>
    </location>
</feature>
<evidence type="ECO:0000313" key="9">
    <source>
        <dbReference type="EMBL" id="KAK3105277.1"/>
    </source>
</evidence>
<reference evidence="9" key="1">
    <citation type="submission" date="2019-08" db="EMBL/GenBank/DDBJ databases">
        <title>The improved chromosome-level genome for the pearl oyster Pinctada fucata martensii using PacBio sequencing and Hi-C.</title>
        <authorList>
            <person name="Zheng Z."/>
        </authorList>
    </citation>
    <scope>NUCLEOTIDE SEQUENCE</scope>
    <source>
        <strain evidence="9">ZZ-2019</strain>
        <tissue evidence="9">Adductor muscle</tissue>
    </source>
</reference>
<dbReference type="Gene3D" id="2.60.120.40">
    <property type="match status" value="1"/>
</dbReference>
<evidence type="ECO:0000259" key="8">
    <source>
        <dbReference type="PROSITE" id="PS50871"/>
    </source>
</evidence>
<proteinExistence type="inferred from homology"/>
<dbReference type="AlphaFoldDB" id="A0AA89C1S5"/>
<dbReference type="PROSITE" id="PS50871">
    <property type="entry name" value="C1Q"/>
    <property type="match status" value="1"/>
</dbReference>
<sequence>MDEFKDLVRVIMSTKCIITYASLIYFLCLQCPDCADSSINSSSLEEQLGFRPEIMALPRLTSGFHLKLRKNTLIIGKTLMEIDSFHQPFAAGAFHRGHSFNVRNGRFSAPVTGIYQFSVNLHIRIKKKPKRSKLKRKDVLTTQICIDSLCQHHTSLQHLVGLESSSRIFTASFSGFLQLQIGQYASVYVDNASNLDIVVKSHTENPKLIANLTDVGLYSYSALCCVALSQLFNDEENKEFSTSTLEAINKHICLPSQAAAAIMEMLRSSCCDEGRPFADSLLAEKCLNNNGLPVITDLLTMAVFHGQYDARIRVMIKFVSWQLRVSWDQVEEVEALIAETLEAKQYEMSEEELKEKKKKSRNAKLKRFALIGLATVGGGALVGLTGGLAAPLVAAGAASIIGGAGAAALGTTAGVAIIGSLFGVAGAGLTGYKMKKRVGAIEEFEFETLLMYGKQLHITIAISGWLSDHVTDFKIPWQHLAESREQYTLRWESKYLKQLGTAMDYIFNTAMSMATQEALKYTILSGIISAIAWPGALLSVAGVIDNPWSVCIQRATAAGKQLAEVLLAREQGNRPVTLVGYSLGSRVIFSCLEELARRKGSQGIIEDVVILGSPCTGSNKVWEKIGSVVAGRIINGYARGDWLLKFLFRTVNVEFNHIAGLGPIKWSNRRMHNIDLSDVVKGHKDYLKELPTILRIIGINTRDDKVKGQGPSHIPPHKLLPNSDNCDFTSSEEEDETQTDSHSNSKHHHGDQDHHHGDQGCDLGNENQDETKEYLDNKEKIESKVVISDSSNTVEEINNDVKGERSSCAHHRDACSSEEEKEKPEDSHFSGGHDNTNCRQDNSDQRTEECSNNMIEGKSSDHVDPTVRVENKEPADQCKSDTDSEVSLHKDHDTSSSDFVRNSADSRGEIDSNLPDGYENNNEKAEKRKDGESDVSVAVDTTA</sequence>
<dbReference type="InterPro" id="IPR007941">
    <property type="entry name" value="DUF726"/>
</dbReference>
<name>A0AA89C1S5_PINIB</name>
<dbReference type="InterPro" id="IPR001073">
    <property type="entry name" value="C1q_dom"/>
</dbReference>
<accession>A0AA89C1S5</accession>
<dbReference type="SUPFAM" id="SSF49842">
    <property type="entry name" value="TNF-like"/>
    <property type="match status" value="1"/>
</dbReference>
<feature type="transmembrane region" description="Helical" evidence="7">
    <location>
        <begin position="368"/>
        <end position="394"/>
    </location>
</feature>
<feature type="transmembrane region" description="Helical" evidence="7">
    <location>
        <begin position="521"/>
        <end position="544"/>
    </location>
</feature>
<evidence type="ECO:0000256" key="4">
    <source>
        <dbReference type="ARBA" id="ARBA00022989"/>
    </source>
</evidence>
<evidence type="ECO:0000256" key="3">
    <source>
        <dbReference type="ARBA" id="ARBA00022692"/>
    </source>
</evidence>